<keyword evidence="2" id="KW-1185">Reference proteome</keyword>
<gene>
    <name evidence="1" type="ORF">DFH94DRAFT_747689</name>
</gene>
<dbReference type="InterPro" id="IPR052999">
    <property type="entry name" value="PTS1_Protein"/>
</dbReference>
<evidence type="ECO:0000313" key="2">
    <source>
        <dbReference type="Proteomes" id="UP000759537"/>
    </source>
</evidence>
<sequence>MADIASETALQRLKSLYPYGQVTSSSNVIQNPWYIIVLVSFSFGNRPEAVPHLFKYVLGDLEHAQNQFKVPAPEANREKLLLARRFRDAIFKGGIVGGYSMAINALVSLLEATPEELRDTERQRDTGSSLPELENRGEVFFRALYGETADGVQSLLDKIYPDMGWFSNTIAYGSVYGHTETLNQLETSYVLVGSLIAVDTPRQIAWHLANARRGGSSLEQARAIRQIAIKASQSAGVKWRNDVPEVK</sequence>
<organism evidence="1 2">
    <name type="scientific">Russula ochroleuca</name>
    <dbReference type="NCBI Taxonomy" id="152965"/>
    <lineage>
        <taxon>Eukaryota</taxon>
        <taxon>Fungi</taxon>
        <taxon>Dikarya</taxon>
        <taxon>Basidiomycota</taxon>
        <taxon>Agaricomycotina</taxon>
        <taxon>Agaricomycetes</taxon>
        <taxon>Russulales</taxon>
        <taxon>Russulaceae</taxon>
        <taxon>Russula</taxon>
    </lineage>
</organism>
<reference evidence="1" key="2">
    <citation type="journal article" date="2020" name="Nat. Commun.">
        <title>Large-scale genome sequencing of mycorrhizal fungi provides insights into the early evolution of symbiotic traits.</title>
        <authorList>
            <person name="Miyauchi S."/>
            <person name="Kiss E."/>
            <person name="Kuo A."/>
            <person name="Drula E."/>
            <person name="Kohler A."/>
            <person name="Sanchez-Garcia M."/>
            <person name="Morin E."/>
            <person name="Andreopoulos B."/>
            <person name="Barry K.W."/>
            <person name="Bonito G."/>
            <person name="Buee M."/>
            <person name="Carver A."/>
            <person name="Chen C."/>
            <person name="Cichocki N."/>
            <person name="Clum A."/>
            <person name="Culley D."/>
            <person name="Crous P.W."/>
            <person name="Fauchery L."/>
            <person name="Girlanda M."/>
            <person name="Hayes R.D."/>
            <person name="Keri Z."/>
            <person name="LaButti K."/>
            <person name="Lipzen A."/>
            <person name="Lombard V."/>
            <person name="Magnuson J."/>
            <person name="Maillard F."/>
            <person name="Murat C."/>
            <person name="Nolan M."/>
            <person name="Ohm R.A."/>
            <person name="Pangilinan J."/>
            <person name="Pereira M.F."/>
            <person name="Perotto S."/>
            <person name="Peter M."/>
            <person name="Pfister S."/>
            <person name="Riley R."/>
            <person name="Sitrit Y."/>
            <person name="Stielow J.B."/>
            <person name="Szollosi G."/>
            <person name="Zifcakova L."/>
            <person name="Stursova M."/>
            <person name="Spatafora J.W."/>
            <person name="Tedersoo L."/>
            <person name="Vaario L.M."/>
            <person name="Yamada A."/>
            <person name="Yan M."/>
            <person name="Wang P."/>
            <person name="Xu J."/>
            <person name="Bruns T."/>
            <person name="Baldrian P."/>
            <person name="Vilgalys R."/>
            <person name="Dunand C."/>
            <person name="Henrissat B."/>
            <person name="Grigoriev I.V."/>
            <person name="Hibbett D."/>
            <person name="Nagy L.G."/>
            <person name="Martin F.M."/>
        </authorList>
    </citation>
    <scope>NUCLEOTIDE SEQUENCE</scope>
    <source>
        <strain evidence="1">Prilba</strain>
    </source>
</reference>
<dbReference type="SUPFAM" id="SSF69118">
    <property type="entry name" value="AhpD-like"/>
    <property type="match status" value="1"/>
</dbReference>
<dbReference type="Gene3D" id="1.20.1290.10">
    <property type="entry name" value="AhpD-like"/>
    <property type="match status" value="1"/>
</dbReference>
<evidence type="ECO:0008006" key="3">
    <source>
        <dbReference type="Google" id="ProtNLM"/>
    </source>
</evidence>
<dbReference type="InterPro" id="IPR029032">
    <property type="entry name" value="AhpD-like"/>
</dbReference>
<accession>A0A9P5MUG2</accession>
<dbReference type="OrthoDB" id="5537330at2759"/>
<evidence type="ECO:0000313" key="1">
    <source>
        <dbReference type="EMBL" id="KAF8479113.1"/>
    </source>
</evidence>
<proteinExistence type="predicted"/>
<protein>
    <recommendedName>
        <fullName evidence="3">Carboxymuconolactone decarboxylase-like domain-containing protein</fullName>
    </recommendedName>
</protein>
<dbReference type="Proteomes" id="UP000759537">
    <property type="component" value="Unassembled WGS sequence"/>
</dbReference>
<dbReference type="PANTHER" id="PTHR28180">
    <property type="entry name" value="CONSERVED MITOCHONDRIAL PROTEIN-RELATED"/>
    <property type="match status" value="1"/>
</dbReference>
<reference evidence="1" key="1">
    <citation type="submission" date="2019-10" db="EMBL/GenBank/DDBJ databases">
        <authorList>
            <consortium name="DOE Joint Genome Institute"/>
            <person name="Kuo A."/>
            <person name="Miyauchi S."/>
            <person name="Kiss E."/>
            <person name="Drula E."/>
            <person name="Kohler A."/>
            <person name="Sanchez-Garcia M."/>
            <person name="Andreopoulos B."/>
            <person name="Barry K.W."/>
            <person name="Bonito G."/>
            <person name="Buee M."/>
            <person name="Carver A."/>
            <person name="Chen C."/>
            <person name="Cichocki N."/>
            <person name="Clum A."/>
            <person name="Culley D."/>
            <person name="Crous P.W."/>
            <person name="Fauchery L."/>
            <person name="Girlanda M."/>
            <person name="Hayes R."/>
            <person name="Keri Z."/>
            <person name="LaButti K."/>
            <person name="Lipzen A."/>
            <person name="Lombard V."/>
            <person name="Magnuson J."/>
            <person name="Maillard F."/>
            <person name="Morin E."/>
            <person name="Murat C."/>
            <person name="Nolan M."/>
            <person name="Ohm R."/>
            <person name="Pangilinan J."/>
            <person name="Pereira M."/>
            <person name="Perotto S."/>
            <person name="Peter M."/>
            <person name="Riley R."/>
            <person name="Sitrit Y."/>
            <person name="Stielow B."/>
            <person name="Szollosi G."/>
            <person name="Zifcakova L."/>
            <person name="Stursova M."/>
            <person name="Spatafora J.W."/>
            <person name="Tedersoo L."/>
            <person name="Vaario L.-M."/>
            <person name="Yamada A."/>
            <person name="Yan M."/>
            <person name="Wang P."/>
            <person name="Xu J."/>
            <person name="Bruns T."/>
            <person name="Baldrian P."/>
            <person name="Vilgalys R."/>
            <person name="Henrissat B."/>
            <person name="Grigoriev I.V."/>
            <person name="Hibbett D."/>
            <person name="Nagy L.G."/>
            <person name="Martin F.M."/>
        </authorList>
    </citation>
    <scope>NUCLEOTIDE SEQUENCE</scope>
    <source>
        <strain evidence="1">Prilba</strain>
    </source>
</reference>
<dbReference type="PANTHER" id="PTHR28180:SF2">
    <property type="entry name" value="PEROXISOMAL PROTEIN 2"/>
    <property type="match status" value="1"/>
</dbReference>
<dbReference type="EMBL" id="WHVB01000010">
    <property type="protein sequence ID" value="KAF8479113.1"/>
    <property type="molecule type" value="Genomic_DNA"/>
</dbReference>
<comment type="caution">
    <text evidence="1">The sequence shown here is derived from an EMBL/GenBank/DDBJ whole genome shotgun (WGS) entry which is preliminary data.</text>
</comment>
<name>A0A9P5MUG2_9AGAM</name>
<dbReference type="AlphaFoldDB" id="A0A9P5MUG2"/>